<dbReference type="AlphaFoldDB" id="A0A9P9EDE9"/>
<gene>
    <name evidence="3" type="ORF">B0J11DRAFT_502262</name>
</gene>
<feature type="region of interest" description="Disordered" evidence="1">
    <location>
        <begin position="71"/>
        <end position="131"/>
    </location>
</feature>
<organism evidence="3 4">
    <name type="scientific">Dendryphion nanum</name>
    <dbReference type="NCBI Taxonomy" id="256645"/>
    <lineage>
        <taxon>Eukaryota</taxon>
        <taxon>Fungi</taxon>
        <taxon>Dikarya</taxon>
        <taxon>Ascomycota</taxon>
        <taxon>Pezizomycotina</taxon>
        <taxon>Dothideomycetes</taxon>
        <taxon>Pleosporomycetidae</taxon>
        <taxon>Pleosporales</taxon>
        <taxon>Torulaceae</taxon>
        <taxon>Dendryphion</taxon>
    </lineage>
</organism>
<sequence>MKSIFALAILPTIALSHVIPPNVGPHISPHRVSIPIIIDNIHYDKRAINTGDGPVIQYPPAVTPIPVVKTTQPNNSGADGEKRCSTFTATSGHQIGPCPDKEPSPDYQPQDYRKKLGAQFCGNRPCHRKHP</sequence>
<protein>
    <submittedName>
        <fullName evidence="3">Uncharacterized protein</fullName>
    </submittedName>
</protein>
<keyword evidence="4" id="KW-1185">Reference proteome</keyword>
<evidence type="ECO:0000313" key="3">
    <source>
        <dbReference type="EMBL" id="KAH7135443.1"/>
    </source>
</evidence>
<comment type="caution">
    <text evidence="3">The sequence shown here is derived from an EMBL/GenBank/DDBJ whole genome shotgun (WGS) entry which is preliminary data.</text>
</comment>
<dbReference type="Proteomes" id="UP000700596">
    <property type="component" value="Unassembled WGS sequence"/>
</dbReference>
<evidence type="ECO:0000256" key="2">
    <source>
        <dbReference type="SAM" id="SignalP"/>
    </source>
</evidence>
<feature type="signal peptide" evidence="2">
    <location>
        <begin position="1"/>
        <end position="16"/>
    </location>
</feature>
<proteinExistence type="predicted"/>
<evidence type="ECO:0000256" key="1">
    <source>
        <dbReference type="SAM" id="MobiDB-lite"/>
    </source>
</evidence>
<accession>A0A9P9EDE9</accession>
<evidence type="ECO:0000313" key="4">
    <source>
        <dbReference type="Proteomes" id="UP000700596"/>
    </source>
</evidence>
<reference evidence="3" key="1">
    <citation type="journal article" date="2021" name="Nat. Commun.">
        <title>Genetic determinants of endophytism in the Arabidopsis root mycobiome.</title>
        <authorList>
            <person name="Mesny F."/>
            <person name="Miyauchi S."/>
            <person name="Thiergart T."/>
            <person name="Pickel B."/>
            <person name="Atanasova L."/>
            <person name="Karlsson M."/>
            <person name="Huettel B."/>
            <person name="Barry K.W."/>
            <person name="Haridas S."/>
            <person name="Chen C."/>
            <person name="Bauer D."/>
            <person name="Andreopoulos W."/>
            <person name="Pangilinan J."/>
            <person name="LaButti K."/>
            <person name="Riley R."/>
            <person name="Lipzen A."/>
            <person name="Clum A."/>
            <person name="Drula E."/>
            <person name="Henrissat B."/>
            <person name="Kohler A."/>
            <person name="Grigoriev I.V."/>
            <person name="Martin F.M."/>
            <person name="Hacquard S."/>
        </authorList>
    </citation>
    <scope>NUCLEOTIDE SEQUENCE</scope>
    <source>
        <strain evidence="3">MPI-CAGE-CH-0243</strain>
    </source>
</reference>
<keyword evidence="2" id="KW-0732">Signal</keyword>
<feature type="chain" id="PRO_5040225203" evidence="2">
    <location>
        <begin position="17"/>
        <end position="131"/>
    </location>
</feature>
<name>A0A9P9EDE9_9PLEO</name>
<dbReference type="EMBL" id="JAGMWT010000002">
    <property type="protein sequence ID" value="KAH7135443.1"/>
    <property type="molecule type" value="Genomic_DNA"/>
</dbReference>